<keyword evidence="2" id="KW-1185">Reference proteome</keyword>
<sequence>DSGNLTMGSTSDYYDSMYVGFPIATVSTFDSGYLVVFNNTLSNSILPLDCDNAHDGHIICIVSVNYNNNVRIYLHPLGAVQSMDVIYSPNVSGLFQQSWRTKILP</sequence>
<feature type="non-terminal residue" evidence="1">
    <location>
        <position position="105"/>
    </location>
</feature>
<gene>
    <name evidence="1" type="ORF">RPERSI_LOCUS25324</name>
</gene>
<accession>A0ACA9S046</accession>
<dbReference type="Proteomes" id="UP000789920">
    <property type="component" value="Unassembled WGS sequence"/>
</dbReference>
<proteinExistence type="predicted"/>
<evidence type="ECO:0000313" key="1">
    <source>
        <dbReference type="EMBL" id="CAG8820279.1"/>
    </source>
</evidence>
<name>A0ACA9S046_9GLOM</name>
<reference evidence="1" key="1">
    <citation type="submission" date="2021-06" db="EMBL/GenBank/DDBJ databases">
        <authorList>
            <person name="Kallberg Y."/>
            <person name="Tangrot J."/>
            <person name="Rosling A."/>
        </authorList>
    </citation>
    <scope>NUCLEOTIDE SEQUENCE</scope>
    <source>
        <strain evidence="1">MA461A</strain>
    </source>
</reference>
<protein>
    <submittedName>
        <fullName evidence="1">13273_t:CDS:1</fullName>
    </submittedName>
</protein>
<evidence type="ECO:0000313" key="2">
    <source>
        <dbReference type="Proteomes" id="UP000789920"/>
    </source>
</evidence>
<feature type="non-terminal residue" evidence="1">
    <location>
        <position position="1"/>
    </location>
</feature>
<comment type="caution">
    <text evidence="1">The sequence shown here is derived from an EMBL/GenBank/DDBJ whole genome shotgun (WGS) entry which is preliminary data.</text>
</comment>
<dbReference type="EMBL" id="CAJVQC010083414">
    <property type="protein sequence ID" value="CAG8820279.1"/>
    <property type="molecule type" value="Genomic_DNA"/>
</dbReference>
<organism evidence="1 2">
    <name type="scientific">Racocetra persica</name>
    <dbReference type="NCBI Taxonomy" id="160502"/>
    <lineage>
        <taxon>Eukaryota</taxon>
        <taxon>Fungi</taxon>
        <taxon>Fungi incertae sedis</taxon>
        <taxon>Mucoromycota</taxon>
        <taxon>Glomeromycotina</taxon>
        <taxon>Glomeromycetes</taxon>
        <taxon>Diversisporales</taxon>
        <taxon>Gigasporaceae</taxon>
        <taxon>Racocetra</taxon>
    </lineage>
</organism>